<keyword evidence="1" id="KW-1133">Transmembrane helix</keyword>
<dbReference type="AlphaFoldDB" id="A0A067CD60"/>
<keyword evidence="1" id="KW-0812">Transmembrane</keyword>
<evidence type="ECO:0000313" key="2">
    <source>
        <dbReference type="EMBL" id="KDO24727.1"/>
    </source>
</evidence>
<dbReference type="RefSeq" id="XP_012204607.1">
    <property type="nucleotide sequence ID" value="XM_012349217.1"/>
</dbReference>
<feature type="transmembrane region" description="Helical" evidence="1">
    <location>
        <begin position="31"/>
        <end position="48"/>
    </location>
</feature>
<gene>
    <name evidence="2" type="ORF">SPRG_10261</name>
</gene>
<proteinExistence type="predicted"/>
<dbReference type="Proteomes" id="UP000030745">
    <property type="component" value="Unassembled WGS sequence"/>
</dbReference>
<organism evidence="2 3">
    <name type="scientific">Saprolegnia parasitica (strain CBS 223.65)</name>
    <dbReference type="NCBI Taxonomy" id="695850"/>
    <lineage>
        <taxon>Eukaryota</taxon>
        <taxon>Sar</taxon>
        <taxon>Stramenopiles</taxon>
        <taxon>Oomycota</taxon>
        <taxon>Saprolegniomycetes</taxon>
        <taxon>Saprolegniales</taxon>
        <taxon>Saprolegniaceae</taxon>
        <taxon>Saprolegnia</taxon>
    </lineage>
</organism>
<protein>
    <submittedName>
        <fullName evidence="2">Uncharacterized protein</fullName>
    </submittedName>
</protein>
<reference evidence="2 3" key="1">
    <citation type="journal article" date="2013" name="PLoS Genet.">
        <title>Distinctive expansion of potential virulence genes in the genome of the oomycete fish pathogen Saprolegnia parasitica.</title>
        <authorList>
            <person name="Jiang R.H."/>
            <person name="de Bruijn I."/>
            <person name="Haas B.J."/>
            <person name="Belmonte R."/>
            <person name="Lobach L."/>
            <person name="Christie J."/>
            <person name="van den Ackerveken G."/>
            <person name="Bottin A."/>
            <person name="Bulone V."/>
            <person name="Diaz-Moreno S.M."/>
            <person name="Dumas B."/>
            <person name="Fan L."/>
            <person name="Gaulin E."/>
            <person name="Govers F."/>
            <person name="Grenville-Briggs L.J."/>
            <person name="Horner N.R."/>
            <person name="Levin J.Z."/>
            <person name="Mammella M."/>
            <person name="Meijer H.J."/>
            <person name="Morris P."/>
            <person name="Nusbaum C."/>
            <person name="Oome S."/>
            <person name="Phillips A.J."/>
            <person name="van Rooyen D."/>
            <person name="Rzeszutek E."/>
            <person name="Saraiva M."/>
            <person name="Secombes C.J."/>
            <person name="Seidl M.F."/>
            <person name="Snel B."/>
            <person name="Stassen J.H."/>
            <person name="Sykes S."/>
            <person name="Tripathy S."/>
            <person name="van den Berg H."/>
            <person name="Vega-Arreguin J.C."/>
            <person name="Wawra S."/>
            <person name="Young S.K."/>
            <person name="Zeng Q."/>
            <person name="Dieguez-Uribeondo J."/>
            <person name="Russ C."/>
            <person name="Tyler B.M."/>
            <person name="van West P."/>
        </authorList>
    </citation>
    <scope>NUCLEOTIDE SEQUENCE [LARGE SCALE GENOMIC DNA]</scope>
    <source>
        <strain evidence="2 3">CBS 223.65</strain>
    </source>
</reference>
<keyword evidence="1" id="KW-0472">Membrane</keyword>
<accession>A0A067CD60</accession>
<evidence type="ECO:0000256" key="1">
    <source>
        <dbReference type="SAM" id="Phobius"/>
    </source>
</evidence>
<evidence type="ECO:0000313" key="3">
    <source>
        <dbReference type="Proteomes" id="UP000030745"/>
    </source>
</evidence>
<sequence>MTDLACFSGNASSVCRKADWPACGFKWLDEATLIFVASLWILLAVGMLQSDKSTSKHFAFDAAKIHDPLAQGSAVFL</sequence>
<keyword evidence="3" id="KW-1185">Reference proteome</keyword>
<dbReference type="KEGG" id="spar:SPRG_10261"/>
<dbReference type="GeneID" id="24132380"/>
<name>A0A067CD60_SAPPC</name>
<dbReference type="VEuPathDB" id="FungiDB:SPRG_10261"/>
<dbReference type="EMBL" id="KK583239">
    <property type="protein sequence ID" value="KDO24727.1"/>
    <property type="molecule type" value="Genomic_DNA"/>
</dbReference>